<name>X0XSP2_9ZZZZ</name>
<dbReference type="Gene3D" id="3.90.650.10">
    <property type="entry name" value="PurM-like C-terminal domain"/>
    <property type="match status" value="1"/>
</dbReference>
<dbReference type="PANTHER" id="PTHR30270:SF0">
    <property type="entry name" value="THIAMINE-MONOPHOSPHATE KINASE"/>
    <property type="match status" value="1"/>
</dbReference>
<dbReference type="AlphaFoldDB" id="X0XSP2"/>
<dbReference type="PANTHER" id="PTHR30270">
    <property type="entry name" value="THIAMINE-MONOPHOSPHATE KINASE"/>
    <property type="match status" value="1"/>
</dbReference>
<dbReference type="EMBL" id="BARS01056835">
    <property type="protein sequence ID" value="GAG46219.1"/>
    <property type="molecule type" value="Genomic_DNA"/>
</dbReference>
<protein>
    <recommendedName>
        <fullName evidence="2">PurM-like C-terminal domain-containing protein</fullName>
    </recommendedName>
</protein>
<dbReference type="GO" id="GO:0009030">
    <property type="term" value="F:thiamine-phosphate kinase activity"/>
    <property type="evidence" value="ECO:0007669"/>
    <property type="project" value="InterPro"/>
</dbReference>
<sequence>CKASGVGARLLTNQIPIHPMVRGSFGDDSIKLALSGGEDYELLFTAQGEVIDKVREAVPCPVTVIGEIVAEPEMVKVIDERGNEVKLEKEGWEHFAGRD</sequence>
<reference evidence="1" key="1">
    <citation type="journal article" date="2014" name="Front. Microbiol.">
        <title>High frequency of phylogenetically diverse reductive dehalogenase-homologous genes in deep subseafloor sedimentary metagenomes.</title>
        <authorList>
            <person name="Kawai M."/>
            <person name="Futagami T."/>
            <person name="Toyoda A."/>
            <person name="Takaki Y."/>
            <person name="Nishi S."/>
            <person name="Hori S."/>
            <person name="Arai W."/>
            <person name="Tsubouchi T."/>
            <person name="Morono Y."/>
            <person name="Uchiyama I."/>
            <person name="Ito T."/>
            <person name="Fujiyama A."/>
            <person name="Inagaki F."/>
            <person name="Takami H."/>
        </authorList>
    </citation>
    <scope>NUCLEOTIDE SEQUENCE</scope>
    <source>
        <strain evidence="1">Expedition CK06-06</strain>
    </source>
</reference>
<dbReference type="GO" id="GO:0009228">
    <property type="term" value="P:thiamine biosynthetic process"/>
    <property type="evidence" value="ECO:0007669"/>
    <property type="project" value="InterPro"/>
</dbReference>
<feature type="non-terminal residue" evidence="1">
    <location>
        <position position="1"/>
    </location>
</feature>
<gene>
    <name evidence="1" type="ORF">S01H1_83563</name>
</gene>
<evidence type="ECO:0008006" key="2">
    <source>
        <dbReference type="Google" id="ProtNLM"/>
    </source>
</evidence>
<dbReference type="SUPFAM" id="SSF56042">
    <property type="entry name" value="PurM C-terminal domain-like"/>
    <property type="match status" value="1"/>
</dbReference>
<accession>X0XSP2</accession>
<dbReference type="InterPro" id="IPR006283">
    <property type="entry name" value="ThiL-like"/>
</dbReference>
<comment type="caution">
    <text evidence="1">The sequence shown here is derived from an EMBL/GenBank/DDBJ whole genome shotgun (WGS) entry which is preliminary data.</text>
</comment>
<dbReference type="InterPro" id="IPR036676">
    <property type="entry name" value="PurM-like_C_sf"/>
</dbReference>
<proteinExistence type="predicted"/>
<organism evidence="1">
    <name type="scientific">marine sediment metagenome</name>
    <dbReference type="NCBI Taxonomy" id="412755"/>
    <lineage>
        <taxon>unclassified sequences</taxon>
        <taxon>metagenomes</taxon>
        <taxon>ecological metagenomes</taxon>
    </lineage>
</organism>
<evidence type="ECO:0000313" key="1">
    <source>
        <dbReference type="EMBL" id="GAG46219.1"/>
    </source>
</evidence>